<evidence type="ECO:0000313" key="2">
    <source>
        <dbReference type="Proteomes" id="UP000501747"/>
    </source>
</evidence>
<gene>
    <name evidence="1" type="ORF">G7082_06090</name>
</gene>
<evidence type="ECO:0000313" key="1">
    <source>
        <dbReference type="EMBL" id="QIL48114.1"/>
    </source>
</evidence>
<dbReference type="Proteomes" id="UP000501747">
    <property type="component" value="Chromosome"/>
</dbReference>
<dbReference type="KEGG" id="vhy:G7082_06090"/>
<name>A0A6G8ASS3_9ENTE</name>
<dbReference type="InterPro" id="IPR032080">
    <property type="entry name" value="DUF4809"/>
</dbReference>
<protein>
    <submittedName>
        <fullName evidence="1">DUF4809 family protein</fullName>
    </submittedName>
</protein>
<proteinExistence type="predicted"/>
<sequence length="134" mass="15207">MKKTKIIKTSDLINGGCNACPTVKSDVYVLVLNDLNRPLENLDVNSLIMTIALAKGYKQHQEYDMAEDYDVYKNGTNEIAIIPEFDKLILKKGFTQHKVANTYKETSELFSVVNNILTQLFDVEGLDFEIEVEN</sequence>
<organism evidence="1 2">
    <name type="scientific">Vagococcus hydrophili</name>
    <dbReference type="NCBI Taxonomy" id="2714947"/>
    <lineage>
        <taxon>Bacteria</taxon>
        <taxon>Bacillati</taxon>
        <taxon>Bacillota</taxon>
        <taxon>Bacilli</taxon>
        <taxon>Lactobacillales</taxon>
        <taxon>Enterococcaceae</taxon>
        <taxon>Vagococcus</taxon>
    </lineage>
</organism>
<dbReference type="Pfam" id="PF16067">
    <property type="entry name" value="DUF4809"/>
    <property type="match status" value="1"/>
</dbReference>
<accession>A0A6G8ASS3</accession>
<keyword evidence="2" id="KW-1185">Reference proteome</keyword>
<reference evidence="1 2" key="1">
    <citation type="submission" date="2020-03" db="EMBL/GenBank/DDBJ databases">
        <title>Vagococcus sp. nov., isolated from beetles.</title>
        <authorList>
            <person name="Hyun D.-W."/>
            <person name="Bae J.-W."/>
        </authorList>
    </citation>
    <scope>NUCLEOTIDE SEQUENCE [LARGE SCALE GENOMIC DNA]</scope>
    <source>
        <strain evidence="1 2">HDW17B</strain>
    </source>
</reference>
<dbReference type="RefSeq" id="WP_166034262.1">
    <property type="nucleotide sequence ID" value="NZ_CP049887.1"/>
</dbReference>
<dbReference type="EMBL" id="CP049887">
    <property type="protein sequence ID" value="QIL48114.1"/>
    <property type="molecule type" value="Genomic_DNA"/>
</dbReference>
<dbReference type="AlphaFoldDB" id="A0A6G8ASS3"/>